<reference evidence="1 2" key="1">
    <citation type="submission" date="2016-03" db="EMBL/GenBank/DDBJ databases">
        <authorList>
            <consortium name="Pathogen Informatics"/>
        </authorList>
    </citation>
    <scope>NUCLEOTIDE SEQUENCE [LARGE SCALE GENOMIC DNA]</scope>
    <source>
        <strain evidence="2">e552</strain>
    </source>
</reference>
<proteinExistence type="predicted"/>
<evidence type="ECO:0000313" key="1">
    <source>
        <dbReference type="EMBL" id="SAF42683.1"/>
    </source>
</evidence>
<protein>
    <recommendedName>
        <fullName evidence="3">Ead/Ea22-like family protein</fullName>
    </recommendedName>
</protein>
<dbReference type="EMBL" id="FKEV01000042">
    <property type="protein sequence ID" value="SAF42683.1"/>
    <property type="molecule type" value="Genomic_DNA"/>
</dbReference>
<dbReference type="Proteomes" id="UP000077295">
    <property type="component" value="Unassembled WGS sequence"/>
</dbReference>
<evidence type="ECO:0008006" key="3">
    <source>
        <dbReference type="Google" id="ProtNLM"/>
    </source>
</evidence>
<gene>
    <name evidence="1" type="ORF">SAMEA2273187_05025</name>
</gene>
<sequence>MSNIDKQAVQAVADLKAGYTLGHADVEIIQQMALDAVTLLDELEASEKRIAELEAREVVLPQRYSMLHRVDFDEPYHTEMVYKQHQVLEALHDAGVNVAAAAGKGE</sequence>
<comment type="caution">
    <text evidence="1">The sequence shown here is derived from an EMBL/GenBank/DDBJ whole genome shotgun (WGS) entry which is preliminary data.</text>
</comment>
<name>A0ABD7L480_9ENTR</name>
<dbReference type="AlphaFoldDB" id="A0ABD7L480"/>
<organism evidence="1 2">
    <name type="scientific">Enterobacter hormaechei</name>
    <dbReference type="NCBI Taxonomy" id="158836"/>
    <lineage>
        <taxon>Bacteria</taxon>
        <taxon>Pseudomonadati</taxon>
        <taxon>Pseudomonadota</taxon>
        <taxon>Gammaproteobacteria</taxon>
        <taxon>Enterobacterales</taxon>
        <taxon>Enterobacteriaceae</taxon>
        <taxon>Enterobacter</taxon>
        <taxon>Enterobacter cloacae complex</taxon>
    </lineage>
</organism>
<accession>A0ABD7L480</accession>
<dbReference type="RefSeq" id="WP_063840991.1">
    <property type="nucleotide sequence ID" value="NZ_FKEV01000042.1"/>
</dbReference>
<evidence type="ECO:0000313" key="2">
    <source>
        <dbReference type="Proteomes" id="UP000077295"/>
    </source>
</evidence>